<dbReference type="Proteomes" id="UP000051587">
    <property type="component" value="Unassembled WGS sequence"/>
</dbReference>
<dbReference type="Pfam" id="PF25967">
    <property type="entry name" value="RND-MFP_C"/>
    <property type="match status" value="1"/>
</dbReference>
<dbReference type="GO" id="GO:0015562">
    <property type="term" value="F:efflux transmembrane transporter activity"/>
    <property type="evidence" value="ECO:0007669"/>
    <property type="project" value="TreeGrafter"/>
</dbReference>
<evidence type="ECO:0000313" key="4">
    <source>
        <dbReference type="Proteomes" id="UP000051587"/>
    </source>
</evidence>
<dbReference type="GO" id="GO:1990281">
    <property type="term" value="C:efflux pump complex"/>
    <property type="evidence" value="ECO:0007669"/>
    <property type="project" value="TreeGrafter"/>
</dbReference>
<accession>A0A0P1G6T7</accession>
<evidence type="ECO:0000313" key="3">
    <source>
        <dbReference type="EMBL" id="CUH67797.1"/>
    </source>
</evidence>
<dbReference type="PANTHER" id="PTHR30469:SF15">
    <property type="entry name" value="HLYD FAMILY OF SECRETION PROTEINS"/>
    <property type="match status" value="1"/>
</dbReference>
<keyword evidence="1" id="KW-0732">Signal</keyword>
<dbReference type="Gene3D" id="2.40.420.20">
    <property type="match status" value="1"/>
</dbReference>
<feature type="signal peptide" evidence="1">
    <location>
        <begin position="1"/>
        <end position="22"/>
    </location>
</feature>
<dbReference type="EMBL" id="CYSA01000026">
    <property type="protein sequence ID" value="CUH67797.1"/>
    <property type="molecule type" value="Genomic_DNA"/>
</dbReference>
<dbReference type="Gene3D" id="2.40.30.170">
    <property type="match status" value="1"/>
</dbReference>
<dbReference type="STRING" id="53501.SAMN04488043_10142"/>
<feature type="domain" description="Multidrug resistance protein MdtA-like C-terminal permuted SH3" evidence="2">
    <location>
        <begin position="345"/>
        <end position="396"/>
    </location>
</feature>
<gene>
    <name evidence="3" type="primary">mdtA_3</name>
    <name evidence="3" type="ORF">TG4357_03218</name>
</gene>
<name>A0A0P1G6T7_THAGE</name>
<dbReference type="InterPro" id="IPR058627">
    <property type="entry name" value="MdtA-like_C"/>
</dbReference>
<sequence>MSKAIRLISRLLAVSLPITLGALTVAYSDNLAQPPAAKESLRSPTAVRVVTMAPIDMVPRVSGYGTVEPAREWRAIARVEAEVVETAPDLANGKTVDAGAFLLRLDDTDLKLSLAQIDAQLAALAVKDQTLAASLDLASADLELSRGDLARQKSLAQEGVATQARVDTALRAELSARSKVVEVENQLSLNAAERDVLKAQQAAVARSLEFTEITAPYDIRIGEVSAELGQVVNRGQVLLTAEGLEAAEIAAQFSMGRIGPLLRAAGDGATVLDLKAKVRLAAPGHSVMWDATIDRIGEEIDPRTQSTAIVVRVEDPYAQAEAGARPPLRRNTFVEVILTAPKRPALIAPLDAVRGGKALIVSPESTLEKREVTIGYTIGDIAVISAGLAEGDKLVVTDPAIAVPGMAVKPMEDSKLLAQIVAAAGGQSKGSKQ</sequence>
<dbReference type="OrthoDB" id="7811737at2"/>
<dbReference type="RefSeq" id="WP_058263884.1">
    <property type="nucleotide sequence ID" value="NZ_CP051181.1"/>
</dbReference>
<proteinExistence type="predicted"/>
<dbReference type="PANTHER" id="PTHR30469">
    <property type="entry name" value="MULTIDRUG RESISTANCE PROTEIN MDTA"/>
    <property type="match status" value="1"/>
</dbReference>
<keyword evidence="4" id="KW-1185">Reference proteome</keyword>
<dbReference type="Gene3D" id="2.40.50.100">
    <property type="match status" value="1"/>
</dbReference>
<protein>
    <submittedName>
        <fullName evidence="3">Multidrug transporter MdtA</fullName>
    </submittedName>
</protein>
<dbReference type="AlphaFoldDB" id="A0A0P1G6T7"/>
<evidence type="ECO:0000259" key="2">
    <source>
        <dbReference type="Pfam" id="PF25967"/>
    </source>
</evidence>
<dbReference type="SUPFAM" id="SSF111369">
    <property type="entry name" value="HlyD-like secretion proteins"/>
    <property type="match status" value="1"/>
</dbReference>
<reference evidence="3 4" key="1">
    <citation type="submission" date="2015-09" db="EMBL/GenBank/DDBJ databases">
        <authorList>
            <consortium name="Swine Surveillance"/>
        </authorList>
    </citation>
    <scope>NUCLEOTIDE SEQUENCE [LARGE SCALE GENOMIC DNA]</scope>
    <source>
        <strain evidence="3 4">CECT 4357</strain>
    </source>
</reference>
<evidence type="ECO:0000256" key="1">
    <source>
        <dbReference type="SAM" id="SignalP"/>
    </source>
</evidence>
<feature type="chain" id="PRO_5006063133" evidence="1">
    <location>
        <begin position="23"/>
        <end position="433"/>
    </location>
</feature>
<organism evidence="3 4">
    <name type="scientific">Thalassovita gelatinovora</name>
    <name type="common">Thalassobius gelatinovorus</name>
    <dbReference type="NCBI Taxonomy" id="53501"/>
    <lineage>
        <taxon>Bacteria</taxon>
        <taxon>Pseudomonadati</taxon>
        <taxon>Pseudomonadota</taxon>
        <taxon>Alphaproteobacteria</taxon>
        <taxon>Rhodobacterales</taxon>
        <taxon>Roseobacteraceae</taxon>
        <taxon>Thalassovita</taxon>
    </lineage>
</organism>
<dbReference type="Gene3D" id="1.10.287.470">
    <property type="entry name" value="Helix hairpin bin"/>
    <property type="match status" value="1"/>
</dbReference>